<proteinExistence type="predicted"/>
<reference evidence="1 2" key="1">
    <citation type="submission" date="2019-06" db="EMBL/GenBank/DDBJ databases">
        <authorList>
            <person name="Meng X."/>
        </authorList>
    </citation>
    <scope>NUCLEOTIDE SEQUENCE [LARGE SCALE GENOMIC DNA]</scope>
    <source>
        <strain evidence="1 2">M625</strain>
    </source>
</reference>
<dbReference type="PROSITE" id="PS51257">
    <property type="entry name" value="PROKAR_LIPOPROTEIN"/>
    <property type="match status" value="1"/>
</dbReference>
<evidence type="ECO:0000313" key="1">
    <source>
        <dbReference type="EMBL" id="TPN86788.1"/>
    </source>
</evidence>
<gene>
    <name evidence="1" type="ORF">FHK87_04075</name>
</gene>
<evidence type="ECO:0000313" key="2">
    <source>
        <dbReference type="Proteomes" id="UP000315540"/>
    </source>
</evidence>
<dbReference type="Proteomes" id="UP000315540">
    <property type="component" value="Unassembled WGS sequence"/>
</dbReference>
<protein>
    <submittedName>
        <fullName evidence="1">Uncharacterized protein</fullName>
    </submittedName>
</protein>
<keyword evidence="2" id="KW-1185">Reference proteome</keyword>
<comment type="caution">
    <text evidence="1">The sequence shown here is derived from an EMBL/GenBank/DDBJ whole genome shotgun (WGS) entry which is preliminary data.</text>
</comment>
<name>A0A504JGB0_9FLAO</name>
<organism evidence="1 2">
    <name type="scientific">Aquimarina algicola</name>
    <dbReference type="NCBI Taxonomy" id="2589995"/>
    <lineage>
        <taxon>Bacteria</taxon>
        <taxon>Pseudomonadati</taxon>
        <taxon>Bacteroidota</taxon>
        <taxon>Flavobacteriia</taxon>
        <taxon>Flavobacteriales</taxon>
        <taxon>Flavobacteriaceae</taxon>
        <taxon>Aquimarina</taxon>
    </lineage>
</organism>
<accession>A0A504JGB0</accession>
<dbReference type="AlphaFoldDB" id="A0A504JGB0"/>
<dbReference type="RefSeq" id="WP_140590152.1">
    <property type="nucleotide sequence ID" value="NZ_VFWZ01000002.1"/>
</dbReference>
<dbReference type="EMBL" id="VFWZ01000002">
    <property type="protein sequence ID" value="TPN86788.1"/>
    <property type="molecule type" value="Genomic_DNA"/>
</dbReference>
<dbReference type="OrthoDB" id="1443330at2"/>
<sequence length="180" mass="20816">MKTTHIFFLSCLFLLCSCGTGLKISSEHQQKITSNFSGTFANTSYILQYKEKAKSEIGILSLFNIYDANTDSFSISFPKKNQMQLSYVDETGAKTSYFEGKFTKRGYFEAYLIKQRIEIPPFFSILYSNVHIDRVRIGMTKKNELVIDKLYENGGNIFIFAGGSYHRDQYYFEPKEKKIN</sequence>